<accession>A0A517N241</accession>
<dbReference type="EC" id="3.1.21.10" evidence="13 14"/>
<keyword evidence="4 13" id="KW-0479">Metal-binding</keyword>
<evidence type="ECO:0000256" key="11">
    <source>
        <dbReference type="ARBA" id="ARBA00023204"/>
    </source>
</evidence>
<dbReference type="GO" id="GO:0005737">
    <property type="term" value="C:cytoplasm"/>
    <property type="evidence" value="ECO:0007669"/>
    <property type="project" value="UniProtKB-SubCell"/>
</dbReference>
<dbReference type="GO" id="GO:0006310">
    <property type="term" value="P:DNA recombination"/>
    <property type="evidence" value="ECO:0007669"/>
    <property type="project" value="UniProtKB-UniRule"/>
</dbReference>
<dbReference type="InterPro" id="IPR002176">
    <property type="entry name" value="X-over_junc_endoDNase_RuvC"/>
</dbReference>
<comment type="similarity">
    <text evidence="1 13">Belongs to the RuvC family.</text>
</comment>
<dbReference type="CDD" id="cd16962">
    <property type="entry name" value="RuvC"/>
    <property type="match status" value="1"/>
</dbReference>
<organism evidence="15 16">
    <name type="scientific">Adhaeretor mobilis</name>
    <dbReference type="NCBI Taxonomy" id="1930276"/>
    <lineage>
        <taxon>Bacteria</taxon>
        <taxon>Pseudomonadati</taxon>
        <taxon>Planctomycetota</taxon>
        <taxon>Planctomycetia</taxon>
        <taxon>Pirellulales</taxon>
        <taxon>Lacipirellulaceae</taxon>
        <taxon>Adhaeretor</taxon>
    </lineage>
</organism>
<keyword evidence="2 13" id="KW-0963">Cytoplasm</keyword>
<evidence type="ECO:0000256" key="10">
    <source>
        <dbReference type="ARBA" id="ARBA00023172"/>
    </source>
</evidence>
<dbReference type="GO" id="GO:0048476">
    <property type="term" value="C:Holliday junction resolvase complex"/>
    <property type="evidence" value="ECO:0007669"/>
    <property type="project" value="UniProtKB-UniRule"/>
</dbReference>
<feature type="active site" evidence="13">
    <location>
        <position position="67"/>
    </location>
</feature>
<evidence type="ECO:0000256" key="3">
    <source>
        <dbReference type="ARBA" id="ARBA00022722"/>
    </source>
</evidence>
<comment type="subunit">
    <text evidence="13">Homodimer which binds Holliday junction (HJ) DNA. The HJ becomes 2-fold symmetrical on binding to RuvC with unstacked arms; it has a different conformation from HJ DNA in complex with RuvA. In the full resolvosome a probable DNA-RuvA(4)-RuvB(12)-RuvC(2) complex forms which resolves the HJ.</text>
</comment>
<evidence type="ECO:0000256" key="6">
    <source>
        <dbReference type="ARBA" id="ARBA00022763"/>
    </source>
</evidence>
<proteinExistence type="inferred from homology"/>
<dbReference type="GO" id="GO:0006281">
    <property type="term" value="P:DNA repair"/>
    <property type="evidence" value="ECO:0007669"/>
    <property type="project" value="UniProtKB-UniRule"/>
</dbReference>
<dbReference type="InterPro" id="IPR020563">
    <property type="entry name" value="X-over_junc_endoDNase_Mg_BS"/>
</dbReference>
<dbReference type="InterPro" id="IPR036397">
    <property type="entry name" value="RNaseH_sf"/>
</dbReference>
<sequence length="164" mass="17559">MRILGVDPGLNITGYGVIDVVNRQVKLIEAGVVRGKTRGSLSARVREIHLGVADVIETLKPESVAIEKLYSHYDRPTTAILMGHARGVIVLAAALADLDVTDYPSTQVKKTLTGNGRAPKSQVQLAVQRELRLAKLPEPADVADALAIALCHAYAVNVNHSLLP</sequence>
<evidence type="ECO:0000256" key="13">
    <source>
        <dbReference type="HAMAP-Rule" id="MF_00034"/>
    </source>
</evidence>
<comment type="subcellular location">
    <subcellularLocation>
        <location evidence="13">Cytoplasm</location>
    </subcellularLocation>
</comment>
<keyword evidence="11 13" id="KW-0234">DNA repair</keyword>
<feature type="binding site" evidence="13">
    <location>
        <position position="67"/>
    </location>
    <ligand>
        <name>Mg(2+)</name>
        <dbReference type="ChEBI" id="CHEBI:18420"/>
        <label>2</label>
    </ligand>
</feature>
<comment type="catalytic activity">
    <reaction evidence="12 13">
        <text>Endonucleolytic cleavage at a junction such as a reciprocal single-stranded crossover between two homologous DNA duplexes (Holliday junction).</text>
        <dbReference type="EC" id="3.1.21.10"/>
    </reaction>
</comment>
<evidence type="ECO:0000313" key="16">
    <source>
        <dbReference type="Proteomes" id="UP000319852"/>
    </source>
</evidence>
<keyword evidence="10 13" id="KW-0233">DNA recombination</keyword>
<keyword evidence="3 13" id="KW-0540">Nuclease</keyword>
<keyword evidence="16" id="KW-1185">Reference proteome</keyword>
<evidence type="ECO:0000256" key="1">
    <source>
        <dbReference type="ARBA" id="ARBA00009518"/>
    </source>
</evidence>
<evidence type="ECO:0000256" key="2">
    <source>
        <dbReference type="ARBA" id="ARBA00022490"/>
    </source>
</evidence>
<dbReference type="PRINTS" id="PR00696">
    <property type="entry name" value="RSOLVASERUVC"/>
</dbReference>
<evidence type="ECO:0000313" key="15">
    <source>
        <dbReference type="EMBL" id="QDT01194.1"/>
    </source>
</evidence>
<dbReference type="PANTHER" id="PTHR30194:SF3">
    <property type="entry name" value="CROSSOVER JUNCTION ENDODEOXYRIBONUCLEASE RUVC"/>
    <property type="match status" value="1"/>
</dbReference>
<keyword evidence="9 13" id="KW-0238">DNA-binding</keyword>
<dbReference type="SUPFAM" id="SSF53098">
    <property type="entry name" value="Ribonuclease H-like"/>
    <property type="match status" value="1"/>
</dbReference>
<dbReference type="EMBL" id="CP036263">
    <property type="protein sequence ID" value="QDT01194.1"/>
    <property type="molecule type" value="Genomic_DNA"/>
</dbReference>
<protein>
    <recommendedName>
        <fullName evidence="13 14">Crossover junction endodeoxyribonuclease RuvC</fullName>
        <ecNumber evidence="13 14">3.1.21.10</ecNumber>
    </recommendedName>
    <alternativeName>
        <fullName evidence="13">Holliday junction nuclease RuvC</fullName>
    </alternativeName>
    <alternativeName>
        <fullName evidence="13">Holliday junction resolvase RuvC</fullName>
    </alternativeName>
</protein>
<evidence type="ECO:0000256" key="9">
    <source>
        <dbReference type="ARBA" id="ARBA00023125"/>
    </source>
</evidence>
<dbReference type="InterPro" id="IPR012337">
    <property type="entry name" value="RNaseH-like_sf"/>
</dbReference>
<evidence type="ECO:0000256" key="8">
    <source>
        <dbReference type="ARBA" id="ARBA00022842"/>
    </source>
</evidence>
<dbReference type="FunFam" id="3.30.420.10:FF:000002">
    <property type="entry name" value="Crossover junction endodeoxyribonuclease RuvC"/>
    <property type="match status" value="1"/>
</dbReference>
<evidence type="ECO:0000256" key="5">
    <source>
        <dbReference type="ARBA" id="ARBA00022759"/>
    </source>
</evidence>
<dbReference type="AlphaFoldDB" id="A0A517N241"/>
<dbReference type="OrthoDB" id="9805499at2"/>
<dbReference type="GO" id="GO:0008821">
    <property type="term" value="F:crossover junction DNA endonuclease activity"/>
    <property type="evidence" value="ECO:0007669"/>
    <property type="project" value="UniProtKB-UniRule"/>
</dbReference>
<feature type="active site" evidence="13">
    <location>
        <position position="7"/>
    </location>
</feature>
<dbReference type="NCBIfam" id="NF000711">
    <property type="entry name" value="PRK00039.2-1"/>
    <property type="match status" value="1"/>
</dbReference>
<keyword evidence="7 13" id="KW-0378">Hydrolase</keyword>
<reference evidence="15 16" key="1">
    <citation type="submission" date="2019-02" db="EMBL/GenBank/DDBJ databases">
        <title>Deep-cultivation of Planctomycetes and their phenomic and genomic characterization uncovers novel biology.</title>
        <authorList>
            <person name="Wiegand S."/>
            <person name="Jogler M."/>
            <person name="Boedeker C."/>
            <person name="Pinto D."/>
            <person name="Vollmers J."/>
            <person name="Rivas-Marin E."/>
            <person name="Kohn T."/>
            <person name="Peeters S.H."/>
            <person name="Heuer A."/>
            <person name="Rast P."/>
            <person name="Oberbeckmann S."/>
            <person name="Bunk B."/>
            <person name="Jeske O."/>
            <person name="Meyerdierks A."/>
            <person name="Storesund J.E."/>
            <person name="Kallscheuer N."/>
            <person name="Luecker S."/>
            <person name="Lage O.M."/>
            <person name="Pohl T."/>
            <person name="Merkel B.J."/>
            <person name="Hornburger P."/>
            <person name="Mueller R.-W."/>
            <person name="Bruemmer F."/>
            <person name="Labrenz M."/>
            <person name="Spormann A.M."/>
            <person name="Op den Camp H."/>
            <person name="Overmann J."/>
            <person name="Amann R."/>
            <person name="Jetten M.S.M."/>
            <person name="Mascher T."/>
            <person name="Medema M.H."/>
            <person name="Devos D.P."/>
            <person name="Kaster A.-K."/>
            <person name="Ovreas L."/>
            <person name="Rohde M."/>
            <person name="Galperin M.Y."/>
            <person name="Jogler C."/>
        </authorList>
    </citation>
    <scope>NUCLEOTIDE SEQUENCE [LARGE SCALE GENOMIC DNA]</scope>
    <source>
        <strain evidence="15 16">HG15A2</strain>
    </source>
</reference>
<gene>
    <name evidence="13 15" type="primary">ruvC</name>
    <name evidence="15" type="ORF">HG15A2_45360</name>
</gene>
<keyword evidence="8 13" id="KW-0460">Magnesium</keyword>
<keyword evidence="5 13" id="KW-0255">Endonuclease</keyword>
<dbReference type="RefSeq" id="WP_145063212.1">
    <property type="nucleotide sequence ID" value="NZ_CP036263.1"/>
</dbReference>
<dbReference type="GO" id="GO:0003677">
    <property type="term" value="F:DNA binding"/>
    <property type="evidence" value="ECO:0007669"/>
    <property type="project" value="UniProtKB-KW"/>
</dbReference>
<dbReference type="HAMAP" id="MF_00034">
    <property type="entry name" value="RuvC"/>
    <property type="match status" value="1"/>
</dbReference>
<evidence type="ECO:0000256" key="4">
    <source>
        <dbReference type="ARBA" id="ARBA00022723"/>
    </source>
</evidence>
<evidence type="ECO:0000256" key="7">
    <source>
        <dbReference type="ARBA" id="ARBA00022801"/>
    </source>
</evidence>
<name>A0A517N241_9BACT</name>
<comment type="function">
    <text evidence="13">The RuvA-RuvB-RuvC complex processes Holliday junction (HJ) DNA during genetic recombination and DNA repair. Endonuclease that resolves HJ intermediates. Cleaves cruciform DNA by making single-stranded nicks across the HJ at symmetrical positions within the homologous arms, yielding a 5'-phosphate and a 3'-hydroxyl group; requires a central core of homology in the junction. The consensus cleavage sequence is 5'-(A/T)TT(C/G)-3'. Cleavage occurs on the 3'-side of the TT dinucleotide at the point of strand exchange. HJ branch migration catalyzed by RuvA-RuvB allows RuvC to scan DNA until it finds its consensus sequence, where it cleaves and resolves the cruciform DNA.</text>
</comment>
<dbReference type="Gene3D" id="3.30.420.10">
    <property type="entry name" value="Ribonuclease H-like superfamily/Ribonuclease H"/>
    <property type="match status" value="1"/>
</dbReference>
<dbReference type="PROSITE" id="PS01321">
    <property type="entry name" value="RUVC"/>
    <property type="match status" value="1"/>
</dbReference>
<keyword evidence="6 13" id="KW-0227">DNA damage</keyword>
<feature type="active site" evidence="13">
    <location>
        <position position="141"/>
    </location>
</feature>
<feature type="binding site" evidence="13">
    <location>
        <position position="7"/>
    </location>
    <ligand>
        <name>Mg(2+)</name>
        <dbReference type="ChEBI" id="CHEBI:18420"/>
        <label>1</label>
    </ligand>
</feature>
<dbReference type="GO" id="GO:0000287">
    <property type="term" value="F:magnesium ion binding"/>
    <property type="evidence" value="ECO:0007669"/>
    <property type="project" value="UniProtKB-UniRule"/>
</dbReference>
<evidence type="ECO:0000256" key="14">
    <source>
        <dbReference type="NCBIfam" id="TIGR00228"/>
    </source>
</evidence>
<feature type="binding site" evidence="13">
    <location>
        <position position="141"/>
    </location>
    <ligand>
        <name>Mg(2+)</name>
        <dbReference type="ChEBI" id="CHEBI:18420"/>
        <label>1</label>
    </ligand>
</feature>
<comment type="cofactor">
    <cofactor evidence="13">
        <name>Mg(2+)</name>
        <dbReference type="ChEBI" id="CHEBI:18420"/>
    </cofactor>
    <text evidence="13">Binds 2 Mg(2+) ion per subunit.</text>
</comment>
<dbReference type="Proteomes" id="UP000319852">
    <property type="component" value="Chromosome"/>
</dbReference>
<dbReference type="Pfam" id="PF02075">
    <property type="entry name" value="RuvC"/>
    <property type="match status" value="1"/>
</dbReference>
<dbReference type="NCBIfam" id="TIGR00228">
    <property type="entry name" value="ruvC"/>
    <property type="match status" value="1"/>
</dbReference>
<evidence type="ECO:0000256" key="12">
    <source>
        <dbReference type="ARBA" id="ARBA00029354"/>
    </source>
</evidence>
<dbReference type="KEGG" id="amob:HG15A2_45360"/>
<dbReference type="PANTHER" id="PTHR30194">
    <property type="entry name" value="CROSSOVER JUNCTION ENDODEOXYRIBONUCLEASE RUVC"/>
    <property type="match status" value="1"/>
</dbReference>